<evidence type="ECO:0000313" key="2">
    <source>
        <dbReference type="Proteomes" id="UP000499080"/>
    </source>
</evidence>
<dbReference type="Proteomes" id="UP000499080">
    <property type="component" value="Unassembled WGS sequence"/>
</dbReference>
<gene>
    <name evidence="1" type="ORF">AVEN_33352_1</name>
</gene>
<keyword evidence="2" id="KW-1185">Reference proteome</keyword>
<dbReference type="AlphaFoldDB" id="A0A4Y2J6T3"/>
<comment type="caution">
    <text evidence="1">The sequence shown here is derived from an EMBL/GenBank/DDBJ whole genome shotgun (WGS) entry which is preliminary data.</text>
</comment>
<dbReference type="EMBL" id="BGPR01003251">
    <property type="protein sequence ID" value="GBM85635.1"/>
    <property type="molecule type" value="Genomic_DNA"/>
</dbReference>
<accession>A0A4Y2J6T3</accession>
<reference evidence="1 2" key="1">
    <citation type="journal article" date="2019" name="Sci. Rep.">
        <title>Orb-weaving spider Araneus ventricosus genome elucidates the spidroin gene catalogue.</title>
        <authorList>
            <person name="Kono N."/>
            <person name="Nakamura H."/>
            <person name="Ohtoshi R."/>
            <person name="Moran D.A.P."/>
            <person name="Shinohara A."/>
            <person name="Yoshida Y."/>
            <person name="Fujiwara M."/>
            <person name="Mori M."/>
            <person name="Tomita M."/>
            <person name="Arakawa K."/>
        </authorList>
    </citation>
    <scope>NUCLEOTIDE SEQUENCE [LARGE SCALE GENOMIC DNA]</scope>
</reference>
<proteinExistence type="predicted"/>
<evidence type="ECO:0000313" key="1">
    <source>
        <dbReference type="EMBL" id="GBM85635.1"/>
    </source>
</evidence>
<sequence length="168" mass="19354">MWIRPCCLEWWRFAGNDGLHHSNTPQCELRIPLCTHENRQDSIRTKDQSTLADQLLAKGWNRVSNLEPSDPEADTLPPEATRSLFWDTPRNLIFNHGQMATITASPDFHSTPAGVRLTWMNLTCTIHDGSLWESDLEPASLRFRSEISRPRSNSGLQKRIHYFEVIEN</sequence>
<name>A0A4Y2J6T3_ARAVE</name>
<organism evidence="1 2">
    <name type="scientific">Araneus ventricosus</name>
    <name type="common">Orbweaver spider</name>
    <name type="synonym">Epeira ventricosa</name>
    <dbReference type="NCBI Taxonomy" id="182803"/>
    <lineage>
        <taxon>Eukaryota</taxon>
        <taxon>Metazoa</taxon>
        <taxon>Ecdysozoa</taxon>
        <taxon>Arthropoda</taxon>
        <taxon>Chelicerata</taxon>
        <taxon>Arachnida</taxon>
        <taxon>Araneae</taxon>
        <taxon>Araneomorphae</taxon>
        <taxon>Entelegynae</taxon>
        <taxon>Araneoidea</taxon>
        <taxon>Araneidae</taxon>
        <taxon>Araneus</taxon>
    </lineage>
</organism>
<protein>
    <submittedName>
        <fullName evidence="1">Uncharacterized protein</fullName>
    </submittedName>
</protein>